<dbReference type="EMBL" id="CM047741">
    <property type="protein sequence ID" value="KAJ0038187.1"/>
    <property type="molecule type" value="Genomic_DNA"/>
</dbReference>
<accession>A0ACC0YJG7</accession>
<proteinExistence type="predicted"/>
<name>A0ACC0YJG7_9ROSI</name>
<gene>
    <name evidence="1" type="ORF">Pint_23684</name>
</gene>
<evidence type="ECO:0000313" key="2">
    <source>
        <dbReference type="Proteomes" id="UP001163603"/>
    </source>
</evidence>
<reference evidence="2" key="1">
    <citation type="journal article" date="2023" name="G3 (Bethesda)">
        <title>Genome assembly and association tests identify interacting loci associated with vigor, precocity, and sex in interspecific pistachio rootstocks.</title>
        <authorList>
            <person name="Palmer W."/>
            <person name="Jacygrad E."/>
            <person name="Sagayaradj S."/>
            <person name="Cavanaugh K."/>
            <person name="Han R."/>
            <person name="Bertier L."/>
            <person name="Beede B."/>
            <person name="Kafkas S."/>
            <person name="Golino D."/>
            <person name="Preece J."/>
            <person name="Michelmore R."/>
        </authorList>
    </citation>
    <scope>NUCLEOTIDE SEQUENCE [LARGE SCALE GENOMIC DNA]</scope>
</reference>
<sequence>MERFANSKSDIGVVKAHLHFVFTIKDLGYAKYFLGIEIARSSEGTFINQQKYILDILEDTSLVGAKPVSTLFSKAASLEHWDSALYILRYLKGCPSKGLFFPAHSSFTVTAYCDAD</sequence>
<keyword evidence="2" id="KW-1185">Reference proteome</keyword>
<dbReference type="Proteomes" id="UP001163603">
    <property type="component" value="Chromosome 6"/>
</dbReference>
<evidence type="ECO:0000313" key="1">
    <source>
        <dbReference type="EMBL" id="KAJ0038187.1"/>
    </source>
</evidence>
<protein>
    <submittedName>
        <fullName evidence="1">Uncharacterized protein</fullName>
    </submittedName>
</protein>
<organism evidence="1 2">
    <name type="scientific">Pistacia integerrima</name>
    <dbReference type="NCBI Taxonomy" id="434235"/>
    <lineage>
        <taxon>Eukaryota</taxon>
        <taxon>Viridiplantae</taxon>
        <taxon>Streptophyta</taxon>
        <taxon>Embryophyta</taxon>
        <taxon>Tracheophyta</taxon>
        <taxon>Spermatophyta</taxon>
        <taxon>Magnoliopsida</taxon>
        <taxon>eudicotyledons</taxon>
        <taxon>Gunneridae</taxon>
        <taxon>Pentapetalae</taxon>
        <taxon>rosids</taxon>
        <taxon>malvids</taxon>
        <taxon>Sapindales</taxon>
        <taxon>Anacardiaceae</taxon>
        <taxon>Pistacia</taxon>
    </lineage>
</organism>
<comment type="caution">
    <text evidence="1">The sequence shown here is derived from an EMBL/GenBank/DDBJ whole genome shotgun (WGS) entry which is preliminary data.</text>
</comment>